<evidence type="ECO:0000256" key="4">
    <source>
        <dbReference type="ARBA" id="ARBA00022722"/>
    </source>
</evidence>
<evidence type="ECO:0000256" key="10">
    <source>
        <dbReference type="ARBA" id="ARBA00023239"/>
    </source>
</evidence>
<accession>A0A0N5BU57</accession>
<name>A0A0N5BU57_STREA</name>
<evidence type="ECO:0000256" key="11">
    <source>
        <dbReference type="RuleBase" id="RU367085"/>
    </source>
</evidence>
<dbReference type="Pfam" id="PF09412">
    <property type="entry name" value="XendoU"/>
    <property type="match status" value="1"/>
</dbReference>
<evidence type="ECO:0000259" key="12">
    <source>
        <dbReference type="PROSITE" id="PS51959"/>
    </source>
</evidence>
<evidence type="ECO:0000256" key="7">
    <source>
        <dbReference type="ARBA" id="ARBA00022801"/>
    </source>
</evidence>
<proteinExistence type="inferred from homology"/>
<evidence type="ECO:0000256" key="8">
    <source>
        <dbReference type="ARBA" id="ARBA00022884"/>
    </source>
</evidence>
<keyword evidence="11" id="KW-0732">Signal</keyword>
<dbReference type="CDD" id="cd21159">
    <property type="entry name" value="XendoU"/>
    <property type="match status" value="1"/>
</dbReference>
<evidence type="ECO:0000256" key="3">
    <source>
        <dbReference type="ARBA" id="ARBA00011245"/>
    </source>
</evidence>
<protein>
    <submittedName>
        <fullName evidence="14">Endoribonuclease</fullName>
    </submittedName>
</protein>
<evidence type="ECO:0000313" key="13">
    <source>
        <dbReference type="Proteomes" id="UP000046392"/>
    </source>
</evidence>
<comment type="similarity">
    <text evidence="2 11">Belongs to the ENDOU family.</text>
</comment>
<evidence type="ECO:0000313" key="14">
    <source>
        <dbReference type="WBParaSite" id="SPAL_0000937900.1"/>
    </source>
</evidence>
<dbReference type="GO" id="GO:0016787">
    <property type="term" value="F:hydrolase activity"/>
    <property type="evidence" value="ECO:0007669"/>
    <property type="project" value="UniProtKB-KW"/>
</dbReference>
<organism evidence="13 14">
    <name type="scientific">Strongyloides papillosus</name>
    <name type="common">Intestinal threadworm</name>
    <dbReference type="NCBI Taxonomy" id="174720"/>
    <lineage>
        <taxon>Eukaryota</taxon>
        <taxon>Metazoa</taxon>
        <taxon>Ecdysozoa</taxon>
        <taxon>Nematoda</taxon>
        <taxon>Chromadorea</taxon>
        <taxon>Rhabditida</taxon>
        <taxon>Tylenchina</taxon>
        <taxon>Panagrolaimomorpha</taxon>
        <taxon>Strongyloidoidea</taxon>
        <taxon>Strongyloididae</taxon>
        <taxon>Strongyloides</taxon>
    </lineage>
</organism>
<comment type="cofactor">
    <cofactor evidence="1 11">
        <name>Mn(2+)</name>
        <dbReference type="ChEBI" id="CHEBI:29035"/>
    </cofactor>
</comment>
<sequence length="326" mass="38055">MFNILLFTILLKFLPFITKQQTLPSKVFIVFPLLIEFFLDIHVTDYEIIDVVNSFYQYDYNAARKNEISINYQGHTNLQSMDDRAPSPLFSYVDPNIEKRPTFLTFRRLMNNYNPKVGVQETITQKELIEIDAFLLAIMNTTIAKQFFIFLSSKNHPFARDRNTLVENLKQLWFHPYSRSRGILDSSGFEHVFMGELKNNEVSGLHNWFRFYVLESRGESSNFDYKGYIVQRFGTMGSVKFSWRGYYKKGGSFFIATSPEFDFFTFTLCFLFRRGSGGCNIEINGCPATITVHDFQYNNRIFVGSAYPNIGTMTEECKIYNSGNRR</sequence>
<keyword evidence="9 11" id="KW-0464">Manganese</keyword>
<dbReference type="WBParaSite" id="SPAL_0000937900.1">
    <property type="protein sequence ID" value="SPAL_0000937900.1"/>
    <property type="gene ID" value="SPAL_0000937900"/>
</dbReference>
<dbReference type="GO" id="GO:0046872">
    <property type="term" value="F:metal ion binding"/>
    <property type="evidence" value="ECO:0007669"/>
    <property type="project" value="UniProtKB-UniRule"/>
</dbReference>
<dbReference type="GO" id="GO:0016829">
    <property type="term" value="F:lyase activity"/>
    <property type="evidence" value="ECO:0007669"/>
    <property type="project" value="UniProtKB-KW"/>
</dbReference>
<dbReference type="GO" id="GO:0003723">
    <property type="term" value="F:RNA binding"/>
    <property type="evidence" value="ECO:0007669"/>
    <property type="project" value="UniProtKB-UniRule"/>
</dbReference>
<comment type="subunit">
    <text evidence="3 11">Monomer.</text>
</comment>
<dbReference type="InterPro" id="IPR039787">
    <property type="entry name" value="ENDOU"/>
</dbReference>
<evidence type="ECO:0000256" key="9">
    <source>
        <dbReference type="ARBA" id="ARBA00023211"/>
    </source>
</evidence>
<feature type="signal peptide" evidence="11">
    <location>
        <begin position="1"/>
        <end position="19"/>
    </location>
</feature>
<dbReference type="PROSITE" id="PS51959">
    <property type="entry name" value="ENDOU"/>
    <property type="match status" value="1"/>
</dbReference>
<evidence type="ECO:0000256" key="5">
    <source>
        <dbReference type="ARBA" id="ARBA00022723"/>
    </source>
</evidence>
<dbReference type="PANTHER" id="PTHR12439">
    <property type="entry name" value="PLACENTAL PROTEIN 11-RELATED"/>
    <property type="match status" value="1"/>
</dbReference>
<keyword evidence="7 11" id="KW-0378">Hydrolase</keyword>
<evidence type="ECO:0000256" key="2">
    <source>
        <dbReference type="ARBA" id="ARBA00010168"/>
    </source>
</evidence>
<dbReference type="InterPro" id="IPR018998">
    <property type="entry name" value="EndoU_C"/>
</dbReference>
<dbReference type="AlphaFoldDB" id="A0A0N5BU57"/>
<evidence type="ECO:0000256" key="6">
    <source>
        <dbReference type="ARBA" id="ARBA00022759"/>
    </source>
</evidence>
<dbReference type="GO" id="GO:0004521">
    <property type="term" value="F:RNA endonuclease activity"/>
    <property type="evidence" value="ECO:0007669"/>
    <property type="project" value="UniProtKB-UniRule"/>
</dbReference>
<dbReference type="SUPFAM" id="SSF142877">
    <property type="entry name" value="EndoU-like"/>
    <property type="match status" value="1"/>
</dbReference>
<feature type="domain" description="EndoU" evidence="12">
    <location>
        <begin position="44"/>
        <end position="312"/>
    </location>
</feature>
<evidence type="ECO:0000256" key="1">
    <source>
        <dbReference type="ARBA" id="ARBA00001936"/>
    </source>
</evidence>
<keyword evidence="6 11" id="KW-0255">Endonuclease</keyword>
<feature type="chain" id="PRO_5026374524" evidence="11">
    <location>
        <begin position="20"/>
        <end position="326"/>
    </location>
</feature>
<dbReference type="PANTHER" id="PTHR12439:SF11">
    <property type="entry name" value="URIDYLATE-SPECIFIC ENDORIBONUCLEASE"/>
    <property type="match status" value="1"/>
</dbReference>
<dbReference type="InterPro" id="IPR037227">
    <property type="entry name" value="EndoU-like"/>
</dbReference>
<keyword evidence="8 11" id="KW-0694">RNA-binding</keyword>
<keyword evidence="10" id="KW-0456">Lyase</keyword>
<reference evidence="14" key="1">
    <citation type="submission" date="2017-02" db="UniProtKB">
        <authorList>
            <consortium name="WormBaseParasite"/>
        </authorList>
    </citation>
    <scope>IDENTIFICATION</scope>
</reference>
<keyword evidence="5 11" id="KW-0479">Metal-binding</keyword>
<keyword evidence="13" id="KW-1185">Reference proteome</keyword>
<dbReference type="Proteomes" id="UP000046392">
    <property type="component" value="Unplaced"/>
</dbReference>
<keyword evidence="4 11" id="KW-0540">Nuclease</keyword>